<dbReference type="EMBL" id="CT868618">
    <property type="protein sequence ID" value="CAK87359.1"/>
    <property type="molecule type" value="Genomic_DNA"/>
</dbReference>
<keyword evidence="2" id="KW-1133">Transmembrane helix</keyword>
<dbReference type="PANTHER" id="PTHR31600">
    <property type="entry name" value="TINY MACROCYSTS PROTEIN B-RELATED"/>
    <property type="match status" value="1"/>
</dbReference>
<feature type="transmembrane region" description="Helical" evidence="2">
    <location>
        <begin position="1048"/>
        <end position="1073"/>
    </location>
</feature>
<feature type="transmembrane region" description="Helical" evidence="2">
    <location>
        <begin position="250"/>
        <end position="268"/>
    </location>
</feature>
<dbReference type="KEGG" id="ptm:GSPATT00021001001"/>
<organism evidence="3 4">
    <name type="scientific">Paramecium tetraurelia</name>
    <dbReference type="NCBI Taxonomy" id="5888"/>
    <lineage>
        <taxon>Eukaryota</taxon>
        <taxon>Sar</taxon>
        <taxon>Alveolata</taxon>
        <taxon>Ciliophora</taxon>
        <taxon>Intramacronucleata</taxon>
        <taxon>Oligohymenophorea</taxon>
        <taxon>Peniculida</taxon>
        <taxon>Parameciidae</taxon>
        <taxon>Paramecium</taxon>
    </lineage>
</organism>
<keyword evidence="2" id="KW-0812">Transmembrane</keyword>
<dbReference type="InParanoid" id="A0DWE2"/>
<feature type="transmembrane region" description="Helical" evidence="2">
    <location>
        <begin position="151"/>
        <end position="172"/>
    </location>
</feature>
<keyword evidence="4" id="KW-1185">Reference proteome</keyword>
<evidence type="ECO:0000256" key="1">
    <source>
        <dbReference type="SAM" id="MobiDB-lite"/>
    </source>
</evidence>
<dbReference type="OMA" id="HEKINFY"/>
<dbReference type="PANTHER" id="PTHR31600:SF2">
    <property type="entry name" value="GAMETE ENRICHED GENE 10 PROTEIN-RELATED"/>
    <property type="match status" value="1"/>
</dbReference>
<feature type="transmembrane region" description="Helical" evidence="2">
    <location>
        <begin position="114"/>
        <end position="145"/>
    </location>
</feature>
<feature type="transmembrane region" description="Helical" evidence="2">
    <location>
        <begin position="1356"/>
        <end position="1377"/>
    </location>
</feature>
<feature type="transmembrane region" description="Helical" evidence="2">
    <location>
        <begin position="193"/>
        <end position="212"/>
    </location>
</feature>
<dbReference type="RefSeq" id="XP_001454756.1">
    <property type="nucleotide sequence ID" value="XM_001454719.1"/>
</dbReference>
<proteinExistence type="predicted"/>
<sequence length="1636" mass="193410">MMIVLKHHTIIPKSLSLFLQLVILIQPIFMVMETGLQIHHTDNSVPHLIILLLFRQDLLLLDQNFHQAQLYLIVLAFQLFQKALQISITFYLFRIKDKALYFQQIDQSNLIQKGLVILATLMQLQLTALHLLSSTFCLMSLTFAFRNGDQYVHLFLSIFTYVSWQVDYIFTLSLCSTPLTYKYHYLDITKVTILNYIIYLLQQLQIIIFCVIEDNQEIKLVNIILLLIEIISQLTNQFINYIYIFKESRLLLYFTIAFKIAFCCYYLQPTVSSEYLIIPLLIYPIILYAFLALDYEINNRLFANIFKDSASIPLLIHQLKMILNQCDINIKMNPLKSSLINNYHRKSCENEDCICSNKLYILEISQANAITQAILKQFLRSRINNIMDTKHLSKNSQVIDLFYVQTLFYFDFGWLTDCIKNVIHLLSCSENNQNLVIKNFIQKCKNIEETLKESSMKQDVSNQQVHQYIYVKIQLDMTEYCRLNYVLHLAKFKLKSSLGTSMQAFQQLMVSDFITSFLKYDKCLRDIQSQTLNLIHEKINFYHAIIEDEKRNLNNLAVQTKKICVKLTQMKKRLKQIYDQYPCKSMQRCLCFFQSEILNNYYEASKTSSITSMTDDKIFRNKKIRNYEIQVEQTAYIILSIKGELDDFNIEQGSSFLLSLIGYDTYKDVQFYQLLPKFMRSSHPKILNKFFMNGQSRFYKSFNQSFIQTKTGLLKTVFLTYDITKIILNQNLVFAAFLQELPDQKCFMLSHGNKGTLIFSDNFFLKIGFDQRVILNLPTQVINSLNMQYLIPDFPMEHSETETSQFNTEMRFLMDRKLKELQVQGTNLSEYILDIEQWEKEDQVCLYNISVMITKRYIEQQSYLLIEMSSITRITKFSQDASKFQTIQNFDITPQKSPVHRQRKNSVSIASLMNLSVEAQAKKVKVMDVRKKEIQMNDYSEDEAACYISSFRKDELQNHAPFQSQRQLLSERKNDTQQEFFNVDLLRMDSNIKSSMEIQQSQTSKRKRDQNEEVQSQQSSIGGVKESQLFKKFEMIEKIIKSKKFKTMMIYIVLLIMLTMFWVSFTIVVVTAMSSQLLEFIQEIDMISLHASIMGPHDMYLSIKVTVSAYQQLYRENYIDYSTLLKLINPLFEFNAPYYFDLQNSFYEVLTDVHLTDFFVDKYQTVYFMGNNDTVIYSRTLSFREELLAVINAQYQLKRIFDERSNAAGQPCQVFQFANYLNLQDQLEQLTDEILQFSKMRSVSSNQQWLIFWIIYQITSILLIFVLVIVRKRMLKTYEKLLSLFYYSDRNSLEQEILKLKNLHQTISIQNQEVIKRYEFDFKEREEQLNHKKNKSHSQNIEQQKLRKSNDQLPQLFTYLGIFIMYTYFLVYSVVIYDQTKNYLVKYKQTTDFYRLVQEMRFRSGTIYVYRELFFRWSNFTYLTPNDLDRLYQLVEKSQSIIQQYLNDQSDIQTDDYLLSDSYMNYITQVENSNLCNFIDAQYINITSYCSIALDGVLLKGMIPSLNYISAAIRNQQAINNFTKRAEVHFYELEGGQIICQVFTNVSQILQQGMIDLTHKFNQTNEVQIFQKQILSYIFLVTQLSLSIAILSCFKKSLMNEFTMYKKSLYLIPIQVLLGDNSLERALRQYEFTEKI</sequence>
<dbReference type="InterPro" id="IPR052994">
    <property type="entry name" value="Tiny_macrocysts_regulators"/>
</dbReference>
<feature type="transmembrane region" description="Helical" evidence="2">
    <location>
        <begin position="1249"/>
        <end position="1270"/>
    </location>
</feature>
<dbReference type="GeneID" id="5040541"/>
<dbReference type="Proteomes" id="UP000000600">
    <property type="component" value="Unassembled WGS sequence"/>
</dbReference>
<feature type="transmembrane region" description="Helical" evidence="2">
    <location>
        <begin position="70"/>
        <end position="93"/>
    </location>
</feature>
<name>A0DWE2_PARTE</name>
<feature type="region of interest" description="Disordered" evidence="1">
    <location>
        <begin position="996"/>
        <end position="1020"/>
    </location>
</feature>
<keyword evidence="2" id="KW-0472">Membrane</keyword>
<gene>
    <name evidence="3" type="ORF">GSPATT00021001001</name>
</gene>
<feature type="transmembrane region" description="Helical" evidence="2">
    <location>
        <begin position="218"/>
        <end position="243"/>
    </location>
</feature>
<evidence type="ECO:0000313" key="3">
    <source>
        <dbReference type="EMBL" id="CAK87359.1"/>
    </source>
</evidence>
<evidence type="ECO:0008006" key="5">
    <source>
        <dbReference type="Google" id="ProtNLM"/>
    </source>
</evidence>
<evidence type="ECO:0000313" key="4">
    <source>
        <dbReference type="Proteomes" id="UP000000600"/>
    </source>
</evidence>
<evidence type="ECO:0000256" key="2">
    <source>
        <dbReference type="SAM" id="Phobius"/>
    </source>
</evidence>
<accession>A0DWE2</accession>
<dbReference type="OrthoDB" id="299008at2759"/>
<feature type="transmembrane region" description="Helical" evidence="2">
    <location>
        <begin position="274"/>
        <end position="293"/>
    </location>
</feature>
<protein>
    <recommendedName>
        <fullName evidence="5">Transmembrane protein</fullName>
    </recommendedName>
</protein>
<reference evidence="3 4" key="1">
    <citation type="journal article" date="2006" name="Nature">
        <title>Global trends of whole-genome duplications revealed by the ciliate Paramecium tetraurelia.</title>
        <authorList>
            <consortium name="Genoscope"/>
            <person name="Aury J.-M."/>
            <person name="Jaillon O."/>
            <person name="Duret L."/>
            <person name="Noel B."/>
            <person name="Jubin C."/>
            <person name="Porcel B.M."/>
            <person name="Segurens B."/>
            <person name="Daubin V."/>
            <person name="Anthouard V."/>
            <person name="Aiach N."/>
            <person name="Arnaiz O."/>
            <person name="Billaut A."/>
            <person name="Beisson J."/>
            <person name="Blanc I."/>
            <person name="Bouhouche K."/>
            <person name="Camara F."/>
            <person name="Duharcourt S."/>
            <person name="Guigo R."/>
            <person name="Gogendeau D."/>
            <person name="Katinka M."/>
            <person name="Keller A.-M."/>
            <person name="Kissmehl R."/>
            <person name="Klotz C."/>
            <person name="Koll F."/>
            <person name="Le Moue A."/>
            <person name="Lepere C."/>
            <person name="Malinsky S."/>
            <person name="Nowacki M."/>
            <person name="Nowak J.K."/>
            <person name="Plattner H."/>
            <person name="Poulain J."/>
            <person name="Ruiz F."/>
            <person name="Serrano V."/>
            <person name="Zagulski M."/>
            <person name="Dessen P."/>
            <person name="Betermier M."/>
            <person name="Weissenbach J."/>
            <person name="Scarpelli C."/>
            <person name="Schachter V."/>
            <person name="Sperling L."/>
            <person name="Meyer E."/>
            <person name="Cohen J."/>
            <person name="Wincker P."/>
        </authorList>
    </citation>
    <scope>NUCLEOTIDE SEQUENCE [LARGE SCALE GENOMIC DNA]</scope>
    <source>
        <strain evidence="3 4">Stock d4-2</strain>
    </source>
</reference>
<dbReference type="HOGENOM" id="CLU_002985_0_0_1"/>